<name>A0ABZ3B4E8_9ENTR</name>
<accession>A0ABZ3B4E8</accession>
<proteinExistence type="predicted"/>
<gene>
    <name evidence="1" type="ORF">AAEY27_19000</name>
</gene>
<dbReference type="RefSeq" id="WP_342322353.1">
    <property type="nucleotide sequence ID" value="NZ_CP151800.1"/>
</dbReference>
<evidence type="ECO:0000313" key="2">
    <source>
        <dbReference type="Proteomes" id="UP001466893"/>
    </source>
</evidence>
<reference evidence="1 2" key="1">
    <citation type="submission" date="2024-04" db="EMBL/GenBank/DDBJ databases">
        <title>Kosakonia calanthae sp. nov., a halophilic bacterium isolated from leaves of Calanthe tiplacata.</title>
        <authorList>
            <person name="Wu P."/>
        </authorList>
    </citation>
    <scope>NUCLEOTIDE SEQUENCE [LARGE SCALE GENOMIC DNA]</scope>
    <source>
        <strain evidence="1 2">BYX6</strain>
    </source>
</reference>
<dbReference type="Proteomes" id="UP001466893">
    <property type="component" value="Chromosome"/>
</dbReference>
<organism evidence="1 2">
    <name type="scientific">Kosakonia calanthes</name>
    <dbReference type="NCBI Taxonomy" id="3139408"/>
    <lineage>
        <taxon>Bacteria</taxon>
        <taxon>Pseudomonadati</taxon>
        <taxon>Pseudomonadota</taxon>
        <taxon>Gammaproteobacteria</taxon>
        <taxon>Enterobacterales</taxon>
        <taxon>Enterobacteriaceae</taxon>
        <taxon>Kosakonia</taxon>
    </lineage>
</organism>
<evidence type="ECO:0000313" key="1">
    <source>
        <dbReference type="EMBL" id="WZV97712.1"/>
    </source>
</evidence>
<sequence>MKWHPAKPTKRALFLLLFALLALACGYVLRSGKTALTQAGEISQQFGFYDLMLQKHELYDSRMSTLGNMIVSTISSPLDADFVLKGNFVHSRLQGGKYYFSYTPVFFTPSKDSRMITNNVDLLVNSQIWMQQIKPDGVPLVNMQNGMIFFYPLEAE</sequence>
<dbReference type="PROSITE" id="PS51257">
    <property type="entry name" value="PROKAR_LIPOPROTEIN"/>
    <property type="match status" value="1"/>
</dbReference>
<keyword evidence="2" id="KW-1185">Reference proteome</keyword>
<protein>
    <recommendedName>
        <fullName evidence="3">Lipoprotein</fullName>
    </recommendedName>
</protein>
<dbReference type="EMBL" id="CP151800">
    <property type="protein sequence ID" value="WZV97712.1"/>
    <property type="molecule type" value="Genomic_DNA"/>
</dbReference>
<evidence type="ECO:0008006" key="3">
    <source>
        <dbReference type="Google" id="ProtNLM"/>
    </source>
</evidence>